<sequence>MKSESEGLPYRISAVTRAQVKLHEEDQTKETRSSGNDDKTTKITWEDHTKGLCFDRINKANLRLKPWRCKFAQKYVKYLGHIVRQGLRTSEEVKVQTIKDYPPPNTKTEVITFSGLVGYHGQYIPMSSVIASLLTTLKRPRRKGKVQWTETCDVAFQKLQELLCNKPTLHALGFNKQFIVQTDASDYGRGIFCRNERKNKTNILFRISLSNVQLGKENSVHQKTECAATAYFYLDGHQSFLMQTDPNPLTWLHSNANSNTLLMRWTFALQPYNLFIALSYSTCRKFT</sequence>
<dbReference type="GO" id="GO:0003964">
    <property type="term" value="F:RNA-directed DNA polymerase activity"/>
    <property type="evidence" value="ECO:0007669"/>
    <property type="project" value="UniProtKB-KW"/>
</dbReference>
<keyword evidence="4" id="KW-0548">Nucleotidyltransferase</keyword>
<dbReference type="Gene3D" id="3.30.70.270">
    <property type="match status" value="2"/>
</dbReference>
<dbReference type="InterPro" id="IPR051320">
    <property type="entry name" value="Viral_Replic_Matur_Polypro"/>
</dbReference>
<keyword evidence="5" id="KW-1185">Reference proteome</keyword>
<dbReference type="InterPro" id="IPR043128">
    <property type="entry name" value="Rev_trsase/Diguanyl_cyclase"/>
</dbReference>
<accession>A0AAV4RLV8</accession>
<dbReference type="Pfam" id="PF17919">
    <property type="entry name" value="RT_RNaseH_2"/>
    <property type="match status" value="1"/>
</dbReference>
<reference evidence="4 5" key="1">
    <citation type="submission" date="2021-06" db="EMBL/GenBank/DDBJ databases">
        <title>Caerostris darwini draft genome.</title>
        <authorList>
            <person name="Kono N."/>
            <person name="Arakawa K."/>
        </authorList>
    </citation>
    <scope>NUCLEOTIDE SEQUENCE [LARGE SCALE GENOMIC DNA]</scope>
</reference>
<proteinExistence type="predicted"/>
<dbReference type="EMBL" id="BPLQ01006472">
    <property type="protein sequence ID" value="GIY22710.1"/>
    <property type="molecule type" value="Genomic_DNA"/>
</dbReference>
<dbReference type="PANTHER" id="PTHR33064">
    <property type="entry name" value="POL PROTEIN"/>
    <property type="match status" value="1"/>
</dbReference>
<gene>
    <name evidence="4" type="primary">pol_10</name>
    <name evidence="4" type="ORF">CDAR_204021</name>
</gene>
<dbReference type="FunFam" id="3.30.70.270:FF:000020">
    <property type="entry name" value="Transposon Tf2-6 polyprotein-like Protein"/>
    <property type="match status" value="1"/>
</dbReference>
<evidence type="ECO:0000313" key="5">
    <source>
        <dbReference type="Proteomes" id="UP001054837"/>
    </source>
</evidence>
<dbReference type="InterPro" id="IPR041577">
    <property type="entry name" value="RT_RNaseH_2"/>
</dbReference>
<keyword evidence="4" id="KW-0695">RNA-directed DNA polymerase</keyword>
<dbReference type="InterPro" id="IPR043502">
    <property type="entry name" value="DNA/RNA_pol_sf"/>
</dbReference>
<evidence type="ECO:0000256" key="1">
    <source>
        <dbReference type="ARBA" id="ARBA00012493"/>
    </source>
</evidence>
<dbReference type="PANTHER" id="PTHR33064:SF29">
    <property type="entry name" value="PEPTIDASE A2 DOMAIN-CONTAINING PROTEIN-RELATED"/>
    <property type="match status" value="1"/>
</dbReference>
<name>A0AAV4RLV8_9ARAC</name>
<evidence type="ECO:0000259" key="3">
    <source>
        <dbReference type="Pfam" id="PF17919"/>
    </source>
</evidence>
<comment type="caution">
    <text evidence="4">The sequence shown here is derived from an EMBL/GenBank/DDBJ whole genome shotgun (WGS) entry which is preliminary data.</text>
</comment>
<dbReference type="EC" id="2.7.7.49" evidence="1"/>
<protein>
    <recommendedName>
        <fullName evidence="1">RNA-directed DNA polymerase</fullName>
        <ecNumber evidence="1">2.7.7.49</ecNumber>
    </recommendedName>
</protein>
<keyword evidence="4" id="KW-0808">Transferase</keyword>
<dbReference type="Proteomes" id="UP001054837">
    <property type="component" value="Unassembled WGS sequence"/>
</dbReference>
<evidence type="ECO:0000313" key="4">
    <source>
        <dbReference type="EMBL" id="GIY22710.1"/>
    </source>
</evidence>
<feature type="region of interest" description="Disordered" evidence="2">
    <location>
        <begin position="21"/>
        <end position="42"/>
    </location>
</feature>
<dbReference type="AlphaFoldDB" id="A0AAV4RLV8"/>
<evidence type="ECO:0000256" key="2">
    <source>
        <dbReference type="SAM" id="MobiDB-lite"/>
    </source>
</evidence>
<organism evidence="4 5">
    <name type="scientific">Caerostris darwini</name>
    <dbReference type="NCBI Taxonomy" id="1538125"/>
    <lineage>
        <taxon>Eukaryota</taxon>
        <taxon>Metazoa</taxon>
        <taxon>Ecdysozoa</taxon>
        <taxon>Arthropoda</taxon>
        <taxon>Chelicerata</taxon>
        <taxon>Arachnida</taxon>
        <taxon>Araneae</taxon>
        <taxon>Araneomorphae</taxon>
        <taxon>Entelegynae</taxon>
        <taxon>Araneoidea</taxon>
        <taxon>Araneidae</taxon>
        <taxon>Caerostris</taxon>
    </lineage>
</organism>
<dbReference type="SUPFAM" id="SSF56672">
    <property type="entry name" value="DNA/RNA polymerases"/>
    <property type="match status" value="1"/>
</dbReference>
<feature type="domain" description="Reverse transcriptase/retrotransposon-derived protein RNase H-like" evidence="3">
    <location>
        <begin position="148"/>
        <end position="221"/>
    </location>
</feature>